<dbReference type="Gene3D" id="2.40.420.20">
    <property type="match status" value="1"/>
</dbReference>
<evidence type="ECO:0000259" key="6">
    <source>
        <dbReference type="Pfam" id="PF25919"/>
    </source>
</evidence>
<sequence>MKGNINKIQWLKYLGILVLGLFLGRLFFGGSSDSDHSEHQHATENAESAESVWTCSMHPQIKLPEPGDCPICGMDLIPLGANDDDSPIRLEMTEQAVKLGNVQTSQITREASVKEILLNGKVQIDERRIKTQTAHFGGRIERLYVNYTGETVRRGQRLAEIYSPQLVSAQKELFEALKFKELNPKLVESVREKLKLWKLTDAQIEEIENTGEVRTEITIKADVSGVVQKLNVALGDHVKEGEPVLEVVDLHRVWVVFDVYESDLSFVKMGDKLQFAVASYPGKNFEATVTFIDPFIDPQTRIAKVRTEISNAKGLLKPEMFATATVKAGSANSGSALTVPKSSIMWTGTRSVTYVEVQDTQVPTFEMRQVTLGASLGDRYIVEEGLEDGDYVVTNGAFTIDAAAQLNNKASMMNQEVYVKGKSSGEAEKVEVPSYLDKSPKAFQQQLQEVTKHYLKLKDALIASDQKTSQILAKEVLNSLEKVDMKLLKDQEAHMYWMDLLKVIKKQTGKIADTKQLEEQRKNFISLSQHLRYAIKAFGSTQKVFVQYCPMANDNKGASWLSLEEKVLNPYFGDAMLTCGEVEEEIVASH</sequence>
<evidence type="ECO:0000259" key="3">
    <source>
        <dbReference type="Pfam" id="PF11827"/>
    </source>
</evidence>
<dbReference type="InterPro" id="IPR051909">
    <property type="entry name" value="MFP_Cation_Efflux"/>
</dbReference>
<evidence type="ECO:0000259" key="7">
    <source>
        <dbReference type="Pfam" id="PF25954"/>
    </source>
</evidence>
<feature type="domain" description="CusB-like three alpha-helical bundle" evidence="5">
    <location>
        <begin position="166"/>
        <end position="215"/>
    </location>
</feature>
<evidence type="ECO:0000313" key="9">
    <source>
        <dbReference type="EMBL" id="MEN7549572.1"/>
    </source>
</evidence>
<organism evidence="9 10">
    <name type="scientific">Rapidithrix thailandica</name>
    <dbReference type="NCBI Taxonomy" id="413964"/>
    <lineage>
        <taxon>Bacteria</taxon>
        <taxon>Pseudomonadati</taxon>
        <taxon>Bacteroidota</taxon>
        <taxon>Cytophagia</taxon>
        <taxon>Cytophagales</taxon>
        <taxon>Flammeovirgaceae</taxon>
        <taxon>Rapidithrix</taxon>
    </lineage>
</organism>
<keyword evidence="2" id="KW-0813">Transport</keyword>
<gene>
    <name evidence="9" type="ORF">AAG747_16735</name>
</gene>
<evidence type="ECO:0000259" key="4">
    <source>
        <dbReference type="Pfam" id="PF19335"/>
    </source>
</evidence>
<dbReference type="Gene3D" id="2.40.30.170">
    <property type="match status" value="1"/>
</dbReference>
<dbReference type="InterPro" id="IPR058649">
    <property type="entry name" value="CzcB_C"/>
</dbReference>
<dbReference type="GO" id="GO:0060003">
    <property type="term" value="P:copper ion export"/>
    <property type="evidence" value="ECO:0007669"/>
    <property type="project" value="TreeGrafter"/>
</dbReference>
<evidence type="ECO:0000313" key="10">
    <source>
        <dbReference type="Proteomes" id="UP001403385"/>
    </source>
</evidence>
<dbReference type="InterPro" id="IPR058791">
    <property type="entry name" value="3HB_CusB"/>
</dbReference>
<dbReference type="EMBL" id="JBDKWZ010000009">
    <property type="protein sequence ID" value="MEN7549572.1"/>
    <property type="molecule type" value="Genomic_DNA"/>
</dbReference>
<dbReference type="InterPro" id="IPR058792">
    <property type="entry name" value="Beta-barrel_RND_2"/>
</dbReference>
<keyword evidence="10" id="KW-1185">Reference proteome</keyword>
<dbReference type="FunFam" id="2.40.30.170:FF:000010">
    <property type="entry name" value="Efflux RND transporter periplasmic adaptor subunit"/>
    <property type="match status" value="1"/>
</dbReference>
<dbReference type="RefSeq" id="WP_346822351.1">
    <property type="nucleotide sequence ID" value="NZ_JBDKWZ010000009.1"/>
</dbReference>
<evidence type="ECO:0000259" key="8">
    <source>
        <dbReference type="Pfam" id="PF25975"/>
    </source>
</evidence>
<accession>A0AAW9S0G6</accession>
<reference evidence="9 10" key="1">
    <citation type="submission" date="2024-04" db="EMBL/GenBank/DDBJ databases">
        <title>Novel genus in family Flammeovirgaceae.</title>
        <authorList>
            <person name="Nguyen T.H."/>
            <person name="Vuong T.Q."/>
            <person name="Le H."/>
            <person name="Kim S.-G."/>
        </authorList>
    </citation>
    <scope>NUCLEOTIDE SEQUENCE [LARGE SCALE GENOMIC DNA]</scope>
    <source>
        <strain evidence="9 10">JCM 23209</strain>
    </source>
</reference>
<dbReference type="Pfam" id="PF19335">
    <property type="entry name" value="HMBD"/>
    <property type="match status" value="1"/>
</dbReference>
<proteinExistence type="inferred from homology"/>
<dbReference type="Gene3D" id="6.10.140.730">
    <property type="match status" value="1"/>
</dbReference>
<feature type="domain" description="CusB-like barrel-sandwich hybrid" evidence="6">
    <location>
        <begin position="134"/>
        <end position="247"/>
    </location>
</feature>
<dbReference type="InterPro" id="IPR006143">
    <property type="entry name" value="RND_pump_MFP"/>
</dbReference>
<feature type="domain" description="CusB-like beta-barrel" evidence="7">
    <location>
        <begin position="252"/>
        <end position="328"/>
    </location>
</feature>
<evidence type="ECO:0000256" key="1">
    <source>
        <dbReference type="ARBA" id="ARBA00009477"/>
    </source>
</evidence>
<dbReference type="GO" id="GO:0030288">
    <property type="term" value="C:outer membrane-bounded periplasmic space"/>
    <property type="evidence" value="ECO:0007669"/>
    <property type="project" value="TreeGrafter"/>
</dbReference>
<dbReference type="PANTHER" id="PTHR30097">
    <property type="entry name" value="CATION EFFLUX SYSTEM PROTEIN CUSB"/>
    <property type="match status" value="1"/>
</dbReference>
<evidence type="ECO:0000256" key="2">
    <source>
        <dbReference type="ARBA" id="ARBA00022448"/>
    </source>
</evidence>
<dbReference type="Pfam" id="PF25869">
    <property type="entry name" value="3HB_CusB"/>
    <property type="match status" value="1"/>
</dbReference>
<dbReference type="InterPro" id="IPR058790">
    <property type="entry name" value="BSH_CusB"/>
</dbReference>
<comment type="caution">
    <text evidence="9">The sequence shown here is derived from an EMBL/GenBank/DDBJ whole genome shotgun (WGS) entry which is preliminary data.</text>
</comment>
<dbReference type="GO" id="GO:0046914">
    <property type="term" value="F:transition metal ion binding"/>
    <property type="evidence" value="ECO:0007669"/>
    <property type="project" value="TreeGrafter"/>
</dbReference>
<dbReference type="Proteomes" id="UP001403385">
    <property type="component" value="Unassembled WGS sequence"/>
</dbReference>
<dbReference type="GO" id="GO:0016020">
    <property type="term" value="C:membrane"/>
    <property type="evidence" value="ECO:0007669"/>
    <property type="project" value="InterPro"/>
</dbReference>
<feature type="domain" description="DUF3347" evidence="3">
    <location>
        <begin position="450"/>
        <end position="542"/>
    </location>
</feature>
<dbReference type="SUPFAM" id="SSF111369">
    <property type="entry name" value="HlyD-like secretion proteins"/>
    <property type="match status" value="1"/>
</dbReference>
<dbReference type="GO" id="GO:0015679">
    <property type="term" value="P:plasma membrane copper ion transport"/>
    <property type="evidence" value="ECO:0007669"/>
    <property type="project" value="TreeGrafter"/>
</dbReference>
<comment type="similarity">
    <text evidence="1">Belongs to the membrane fusion protein (MFP) (TC 8.A.1) family.</text>
</comment>
<dbReference type="Pfam" id="PF25954">
    <property type="entry name" value="Beta-barrel_RND_2"/>
    <property type="match status" value="1"/>
</dbReference>
<dbReference type="PANTHER" id="PTHR30097:SF15">
    <property type="entry name" value="CATION EFFLUX SYSTEM PROTEIN CUSB"/>
    <property type="match status" value="1"/>
</dbReference>
<dbReference type="AlphaFoldDB" id="A0AAW9S0G6"/>
<dbReference type="NCBIfam" id="TIGR01730">
    <property type="entry name" value="RND_mfp"/>
    <property type="match status" value="1"/>
</dbReference>
<dbReference type="InterPro" id="IPR021782">
    <property type="entry name" value="DUF3347"/>
</dbReference>
<dbReference type="Pfam" id="PF25919">
    <property type="entry name" value="BSH_CusB"/>
    <property type="match status" value="1"/>
</dbReference>
<dbReference type="Pfam" id="PF25975">
    <property type="entry name" value="CzcB_C"/>
    <property type="match status" value="1"/>
</dbReference>
<dbReference type="Pfam" id="PF11827">
    <property type="entry name" value="DUF3347"/>
    <property type="match status" value="1"/>
</dbReference>
<feature type="domain" description="CzcB-like C-terminal circularly permuted SH3-like" evidence="8">
    <location>
        <begin position="337"/>
        <end position="400"/>
    </location>
</feature>
<name>A0AAW9S0G6_9BACT</name>
<protein>
    <submittedName>
        <fullName evidence="9">Efflux RND transporter periplasmic adaptor subunit</fullName>
    </submittedName>
</protein>
<feature type="domain" description="Heavy metal binding" evidence="4">
    <location>
        <begin position="52"/>
        <end position="78"/>
    </location>
</feature>
<dbReference type="GO" id="GO:0022857">
    <property type="term" value="F:transmembrane transporter activity"/>
    <property type="evidence" value="ECO:0007669"/>
    <property type="project" value="InterPro"/>
</dbReference>
<evidence type="ECO:0000259" key="5">
    <source>
        <dbReference type="Pfam" id="PF25869"/>
    </source>
</evidence>
<dbReference type="InterPro" id="IPR045800">
    <property type="entry name" value="HMBD"/>
</dbReference>